<keyword evidence="9" id="KW-0175">Coiled coil</keyword>
<keyword evidence="7 10" id="KW-1133">Transmembrane helix</keyword>
<evidence type="ECO:0000256" key="9">
    <source>
        <dbReference type="SAM" id="Coils"/>
    </source>
</evidence>
<dbReference type="Gene3D" id="2.40.50.100">
    <property type="match status" value="1"/>
</dbReference>
<protein>
    <submittedName>
        <fullName evidence="12">Efflux transporter periplasmic adaptor subunit</fullName>
    </submittedName>
</protein>
<reference evidence="12 13" key="1">
    <citation type="submission" date="2016-10" db="EMBL/GenBank/DDBJ databases">
        <title>Chromobacterium muskegensis sp. nov., an insecticidal bacterium isolated from Sphagnum bogs.</title>
        <authorList>
            <person name="Sparks M.E."/>
            <person name="Blackburn M.B."/>
            <person name="Gundersen-Rindal D.E."/>
            <person name="Mitchell A."/>
            <person name="Farrar R."/>
            <person name="Kuhar D."/>
        </authorList>
    </citation>
    <scope>NUCLEOTIDE SEQUENCE [LARGE SCALE GENOMIC DNA]</scope>
    <source>
        <strain evidence="12 13">21-1</strain>
    </source>
</reference>
<keyword evidence="4" id="KW-1003">Cell membrane</keyword>
<dbReference type="STRING" id="1108595.BKX93_11800"/>
<dbReference type="KEGG" id="cvc:BKX93_11800"/>
<feature type="domain" description="Multidrug export protein EmrA/FarA alpha-helical hairpin" evidence="11">
    <location>
        <begin position="99"/>
        <end position="247"/>
    </location>
</feature>
<proteinExistence type="inferred from homology"/>
<evidence type="ECO:0000259" key="11">
    <source>
        <dbReference type="Pfam" id="PF25885"/>
    </source>
</evidence>
<dbReference type="GeneID" id="68841893"/>
<name>A0A1D9LH63_9NEIS</name>
<evidence type="ECO:0000256" key="5">
    <source>
        <dbReference type="ARBA" id="ARBA00022519"/>
    </source>
</evidence>
<feature type="coiled-coil region" evidence="9">
    <location>
        <begin position="95"/>
        <end position="197"/>
    </location>
</feature>
<dbReference type="SUPFAM" id="SSF111369">
    <property type="entry name" value="HlyD-like secretion proteins"/>
    <property type="match status" value="3"/>
</dbReference>
<dbReference type="FunFam" id="2.40.30.170:FF:000003">
    <property type="entry name" value="Multidrug resistance protein A"/>
    <property type="match status" value="1"/>
</dbReference>
<evidence type="ECO:0000256" key="4">
    <source>
        <dbReference type="ARBA" id="ARBA00022475"/>
    </source>
</evidence>
<dbReference type="InterPro" id="IPR058633">
    <property type="entry name" value="EmrA/FarA_HH"/>
</dbReference>
<evidence type="ECO:0000256" key="3">
    <source>
        <dbReference type="ARBA" id="ARBA00022448"/>
    </source>
</evidence>
<keyword evidence="3" id="KW-0813">Transport</keyword>
<dbReference type="PRINTS" id="PR01490">
    <property type="entry name" value="RTXTOXIND"/>
</dbReference>
<evidence type="ECO:0000256" key="7">
    <source>
        <dbReference type="ARBA" id="ARBA00022989"/>
    </source>
</evidence>
<dbReference type="GO" id="GO:0046677">
    <property type="term" value="P:response to antibiotic"/>
    <property type="evidence" value="ECO:0007669"/>
    <property type="project" value="UniProtKB-ARBA"/>
</dbReference>
<dbReference type="GO" id="GO:1990961">
    <property type="term" value="P:xenobiotic detoxification by transmembrane export across the plasma membrane"/>
    <property type="evidence" value="ECO:0007669"/>
    <property type="project" value="UniProtKB-ARBA"/>
</dbReference>
<evidence type="ECO:0000256" key="10">
    <source>
        <dbReference type="SAM" id="Phobius"/>
    </source>
</evidence>
<sequence>MSENAQALPASAAPAAAGHPLQRKKLFTLLFGAVAAAAVAYGGYWTLLGSHHVSTDNAYVAAEIAQVTPEVAGTIQQVKVVDTQAVKAGDVLVTLNDSDAKLALAQAEADLARAERRVKGYFANDEGLSAQAQARSADQARSAAQLASARADLERAKLDLQRRQTLAKSGSVSGEELSNAQNAYATASASLKAAEAASRQSEANYRAAVGSLKANQTLTADTTVADNPEVALARAKRDQASLDLSRTVIRAQVDGVVAKRQAQVGQRVQSGTPLMSVVPLQDAHVDANFKEVQLSKVRVGQPVELTADLYGNKVVYHGKVAGLSGGSGSAFAMIPAQNATGNWIKVVQRLPVRVALDPAELKAHPLQVGLSMEATVDVSE</sequence>
<dbReference type="PANTHER" id="PTHR30386:SF19">
    <property type="entry name" value="MULTIDRUG EXPORT PROTEIN EMRA-RELATED"/>
    <property type="match status" value="1"/>
</dbReference>
<dbReference type="GO" id="GO:0015721">
    <property type="term" value="P:bile acid and bile salt transport"/>
    <property type="evidence" value="ECO:0007669"/>
    <property type="project" value="UniProtKB-ARBA"/>
</dbReference>
<comment type="subcellular location">
    <subcellularLocation>
        <location evidence="1">Cell inner membrane</location>
        <topology evidence="1">Single-pass membrane protein</topology>
    </subcellularLocation>
</comment>
<gene>
    <name evidence="12" type="ORF">BKX93_11800</name>
</gene>
<dbReference type="EMBL" id="CP017707">
    <property type="protein sequence ID" value="AOZ50601.1"/>
    <property type="molecule type" value="Genomic_DNA"/>
</dbReference>
<keyword evidence="8 10" id="KW-0472">Membrane</keyword>
<dbReference type="Proteomes" id="UP000178776">
    <property type="component" value="Chromosome"/>
</dbReference>
<organism evidence="12 13">
    <name type="scientific">Chromobacterium vaccinii</name>
    <dbReference type="NCBI Taxonomy" id="1108595"/>
    <lineage>
        <taxon>Bacteria</taxon>
        <taxon>Pseudomonadati</taxon>
        <taxon>Pseudomonadota</taxon>
        <taxon>Betaproteobacteria</taxon>
        <taxon>Neisseriales</taxon>
        <taxon>Chromobacteriaceae</taxon>
        <taxon>Chromobacterium</taxon>
    </lineage>
</organism>
<keyword evidence="5" id="KW-0997">Cell inner membrane</keyword>
<dbReference type="AlphaFoldDB" id="A0A1D9LH63"/>
<dbReference type="InterPro" id="IPR050739">
    <property type="entry name" value="MFP"/>
</dbReference>
<dbReference type="RefSeq" id="WP_070979935.1">
    <property type="nucleotide sequence ID" value="NZ_CP017707.1"/>
</dbReference>
<dbReference type="Gene3D" id="2.40.30.170">
    <property type="match status" value="1"/>
</dbReference>
<dbReference type="Gene3D" id="1.10.287.470">
    <property type="entry name" value="Helix hairpin bin"/>
    <property type="match status" value="1"/>
</dbReference>
<comment type="similarity">
    <text evidence="2">Belongs to the membrane fusion protein (MFP) (TC 8.A.1) family.</text>
</comment>
<evidence type="ECO:0000313" key="13">
    <source>
        <dbReference type="Proteomes" id="UP000178776"/>
    </source>
</evidence>
<keyword evidence="6 10" id="KW-0812">Transmembrane</keyword>
<accession>A0A1D9LH63</accession>
<evidence type="ECO:0000256" key="2">
    <source>
        <dbReference type="ARBA" id="ARBA00009477"/>
    </source>
</evidence>
<dbReference type="PANTHER" id="PTHR30386">
    <property type="entry name" value="MEMBRANE FUSION SUBUNIT OF EMRAB-TOLC MULTIDRUG EFFLUX PUMP"/>
    <property type="match status" value="1"/>
</dbReference>
<dbReference type="Pfam" id="PF25885">
    <property type="entry name" value="HH_EMRA"/>
    <property type="match status" value="1"/>
</dbReference>
<dbReference type="GO" id="GO:0005886">
    <property type="term" value="C:plasma membrane"/>
    <property type="evidence" value="ECO:0007669"/>
    <property type="project" value="UniProtKB-SubCell"/>
</dbReference>
<evidence type="ECO:0000313" key="12">
    <source>
        <dbReference type="EMBL" id="AOZ50601.1"/>
    </source>
</evidence>
<evidence type="ECO:0000256" key="1">
    <source>
        <dbReference type="ARBA" id="ARBA00004377"/>
    </source>
</evidence>
<evidence type="ECO:0000256" key="6">
    <source>
        <dbReference type="ARBA" id="ARBA00022692"/>
    </source>
</evidence>
<evidence type="ECO:0000256" key="8">
    <source>
        <dbReference type="ARBA" id="ARBA00023136"/>
    </source>
</evidence>
<feature type="transmembrane region" description="Helical" evidence="10">
    <location>
        <begin position="26"/>
        <end position="47"/>
    </location>
</feature>